<evidence type="ECO:0000256" key="1">
    <source>
        <dbReference type="ARBA" id="ARBA00004571"/>
    </source>
</evidence>
<evidence type="ECO:0000256" key="9">
    <source>
        <dbReference type="ARBA" id="ARBA00023077"/>
    </source>
</evidence>
<keyword evidence="8" id="KW-0406">Ion transport</keyword>
<comment type="caution">
    <text evidence="17">The sequence shown here is derived from an EMBL/GenBank/DDBJ whole genome shotgun (WGS) entry which is preliminary data.</text>
</comment>
<dbReference type="EMBL" id="QGLF01000008">
    <property type="protein sequence ID" value="PWR17796.1"/>
    <property type="molecule type" value="Genomic_DNA"/>
</dbReference>
<dbReference type="InterPro" id="IPR000531">
    <property type="entry name" value="Beta-barrel_TonB"/>
</dbReference>
<dbReference type="InterPro" id="IPR036942">
    <property type="entry name" value="Beta-barrel_TonB_sf"/>
</dbReference>
<evidence type="ECO:0000256" key="7">
    <source>
        <dbReference type="ARBA" id="ARBA00023004"/>
    </source>
</evidence>
<feature type="short sequence motif" description="TonB C-terminal box" evidence="13">
    <location>
        <begin position="788"/>
        <end position="805"/>
    </location>
</feature>
<dbReference type="OrthoDB" id="9760333at2"/>
<keyword evidence="18" id="KW-1185">Reference proteome</keyword>
<dbReference type="GO" id="GO:0006826">
    <property type="term" value="P:iron ion transport"/>
    <property type="evidence" value="ECO:0007669"/>
    <property type="project" value="UniProtKB-KW"/>
</dbReference>
<name>A0A317DV95_9PROT</name>
<evidence type="ECO:0000256" key="3">
    <source>
        <dbReference type="ARBA" id="ARBA00022452"/>
    </source>
</evidence>
<keyword evidence="9 14" id="KW-0798">TonB box</keyword>
<organism evidence="17 18">
    <name type="scientific">Zavarzinia compransoris</name>
    <dbReference type="NCBI Taxonomy" id="1264899"/>
    <lineage>
        <taxon>Bacteria</taxon>
        <taxon>Pseudomonadati</taxon>
        <taxon>Pseudomonadota</taxon>
        <taxon>Alphaproteobacteria</taxon>
        <taxon>Rhodospirillales</taxon>
        <taxon>Zavarziniaceae</taxon>
        <taxon>Zavarzinia</taxon>
    </lineage>
</organism>
<dbReference type="PANTHER" id="PTHR32552">
    <property type="entry name" value="FERRICHROME IRON RECEPTOR-RELATED"/>
    <property type="match status" value="1"/>
</dbReference>
<evidence type="ECO:0000256" key="5">
    <source>
        <dbReference type="ARBA" id="ARBA00022692"/>
    </source>
</evidence>
<dbReference type="CDD" id="cd01347">
    <property type="entry name" value="ligand_gated_channel"/>
    <property type="match status" value="1"/>
</dbReference>
<reference evidence="18" key="1">
    <citation type="submission" date="2018-05" db="EMBL/GenBank/DDBJ databases">
        <title>Zavarzinia sp. HR-AS.</title>
        <authorList>
            <person name="Lee Y."/>
            <person name="Jeon C.O."/>
        </authorList>
    </citation>
    <scope>NUCLEOTIDE SEQUENCE [LARGE SCALE GENOMIC DNA]</scope>
    <source>
        <strain evidence="18">DSM 1231</strain>
    </source>
</reference>
<accession>A0A317DV95</accession>
<dbReference type="Pfam" id="PF07715">
    <property type="entry name" value="Plug"/>
    <property type="match status" value="1"/>
</dbReference>
<keyword evidence="3 12" id="KW-1134">Transmembrane beta strand</keyword>
<dbReference type="SUPFAM" id="SSF56935">
    <property type="entry name" value="Porins"/>
    <property type="match status" value="1"/>
</dbReference>
<evidence type="ECO:0000259" key="15">
    <source>
        <dbReference type="Pfam" id="PF00593"/>
    </source>
</evidence>
<gene>
    <name evidence="17" type="ORF">DKG75_21890</name>
</gene>
<dbReference type="PROSITE" id="PS01156">
    <property type="entry name" value="TONB_DEPENDENT_REC_2"/>
    <property type="match status" value="1"/>
</dbReference>
<keyword evidence="11 12" id="KW-0998">Cell outer membrane</keyword>
<evidence type="ECO:0000256" key="4">
    <source>
        <dbReference type="ARBA" id="ARBA00022496"/>
    </source>
</evidence>
<dbReference type="InterPro" id="IPR012910">
    <property type="entry name" value="Plug_dom"/>
</dbReference>
<evidence type="ECO:0008006" key="19">
    <source>
        <dbReference type="Google" id="ProtNLM"/>
    </source>
</evidence>
<dbReference type="Gene3D" id="2.40.170.20">
    <property type="entry name" value="TonB-dependent receptor, beta-barrel domain"/>
    <property type="match status" value="1"/>
</dbReference>
<sequence>MRASQGASADGLAVSKPKGNRAVTIRAALVAVLGTTALTGIAAAQQQQDGAAAADETGLAATVDDVVVTARKREEQAQDVPLPLTVISGKKLEEERVTNIRDLTQQLPNISFSVLNPRNTSFAIRGLGSGIANDGLENAVGFFVDGVYYARPSSWTFDFLELERVELLRGPQGTLFGKNTAAGALSITTAKPSFTPSLSAEASFGNYDYRQFRTRVTGPVSEDLALSLSASVSDRDGFFDNVNPNGINDDTLNDYNNVSLRAQGLWVPSENFSLRVIADYGSQELDGSTGVIWGRAPNASLNAAIGALFPGGLAIDRDSRDANIDAYQHLDIQQRGISAEANLELAGGFTLTSISAFRNWNFRPNNDSDNLPIPVLTQLGYDSDQEQFSQEIRLASPKDDNVEYVVGLYYFYQSLVSDYTQTHGAAATTWLTGAPALPAAVLNGTAIYEHSAAKTDSYAGFGQATWHVTERIDLTAGLRYTYEEKTGDFSHAIDQGTPLGAFPAFLQPTVAGVRALVLGAPESFSSSTSDGGLSGTLNLSYKADENVLVYAFYSRGFKSSGINFNRSSTRPAGVGPVVDPETVDDFEIGLKSEWLNRRLQVNIGGYWTEVEDVQQQRYSAGPPTVNFISNVGDVRARGVELEIQAAPLPGLRLTASGSYNDATYLNFTGGTPRPETPGVPTDLTGKALSGAPRWQAFFGADYAHELGEWAATALTGYVGGNLAYTGSYYSGVNSQYLKVPERSIVDLRAGIRASDRSWDLSIWSRNLFDEKYPVLLGSIPGQSALIFAPQVGDPRTVGTTLRVNF</sequence>
<dbReference type="Proteomes" id="UP000246077">
    <property type="component" value="Unassembled WGS sequence"/>
</dbReference>
<dbReference type="GO" id="GO:0009279">
    <property type="term" value="C:cell outer membrane"/>
    <property type="evidence" value="ECO:0007669"/>
    <property type="project" value="UniProtKB-SubCell"/>
</dbReference>
<feature type="domain" description="TonB-dependent receptor plug" evidence="16">
    <location>
        <begin position="77"/>
        <end position="184"/>
    </location>
</feature>
<evidence type="ECO:0000256" key="2">
    <source>
        <dbReference type="ARBA" id="ARBA00022448"/>
    </source>
</evidence>
<dbReference type="Pfam" id="PF00593">
    <property type="entry name" value="TonB_dep_Rec_b-barrel"/>
    <property type="match status" value="1"/>
</dbReference>
<evidence type="ECO:0000256" key="10">
    <source>
        <dbReference type="ARBA" id="ARBA00023136"/>
    </source>
</evidence>
<dbReference type="RefSeq" id="WP_109923324.1">
    <property type="nucleotide sequence ID" value="NZ_QGLF01000008.1"/>
</dbReference>
<dbReference type="InterPro" id="IPR039426">
    <property type="entry name" value="TonB-dep_rcpt-like"/>
</dbReference>
<feature type="domain" description="TonB-dependent receptor-like beta-barrel" evidence="15">
    <location>
        <begin position="304"/>
        <end position="767"/>
    </location>
</feature>
<dbReference type="AlphaFoldDB" id="A0A317DV95"/>
<evidence type="ECO:0000313" key="18">
    <source>
        <dbReference type="Proteomes" id="UP000246077"/>
    </source>
</evidence>
<comment type="subcellular location">
    <subcellularLocation>
        <location evidence="1 12">Cell outer membrane</location>
        <topology evidence="1 12">Multi-pass membrane protein</topology>
    </subcellularLocation>
</comment>
<protein>
    <recommendedName>
        <fullName evidence="19">TonB-dependent receptor</fullName>
    </recommendedName>
</protein>
<evidence type="ECO:0000313" key="17">
    <source>
        <dbReference type="EMBL" id="PWR17796.1"/>
    </source>
</evidence>
<keyword evidence="6" id="KW-0732">Signal</keyword>
<keyword evidence="4" id="KW-0410">Iron transport</keyword>
<evidence type="ECO:0000259" key="16">
    <source>
        <dbReference type="Pfam" id="PF07715"/>
    </source>
</evidence>
<evidence type="ECO:0000256" key="12">
    <source>
        <dbReference type="PROSITE-ProRule" id="PRU01360"/>
    </source>
</evidence>
<evidence type="ECO:0000256" key="6">
    <source>
        <dbReference type="ARBA" id="ARBA00022729"/>
    </source>
</evidence>
<keyword evidence="10 12" id="KW-0472">Membrane</keyword>
<keyword evidence="7" id="KW-0408">Iron</keyword>
<evidence type="ECO:0000256" key="8">
    <source>
        <dbReference type="ARBA" id="ARBA00023065"/>
    </source>
</evidence>
<evidence type="ECO:0000256" key="13">
    <source>
        <dbReference type="PROSITE-ProRule" id="PRU10144"/>
    </source>
</evidence>
<comment type="similarity">
    <text evidence="12 14">Belongs to the TonB-dependent receptor family.</text>
</comment>
<evidence type="ECO:0000256" key="14">
    <source>
        <dbReference type="RuleBase" id="RU003357"/>
    </source>
</evidence>
<dbReference type="PANTHER" id="PTHR32552:SF81">
    <property type="entry name" value="TONB-DEPENDENT OUTER MEMBRANE RECEPTOR"/>
    <property type="match status" value="1"/>
</dbReference>
<keyword evidence="2 12" id="KW-0813">Transport</keyword>
<proteinExistence type="inferred from homology"/>
<evidence type="ECO:0000256" key="11">
    <source>
        <dbReference type="ARBA" id="ARBA00023237"/>
    </source>
</evidence>
<dbReference type="InterPro" id="IPR010917">
    <property type="entry name" value="TonB_rcpt_CS"/>
</dbReference>
<keyword evidence="5 12" id="KW-0812">Transmembrane</keyword>
<dbReference type="PROSITE" id="PS52016">
    <property type="entry name" value="TONB_DEPENDENT_REC_3"/>
    <property type="match status" value="1"/>
</dbReference>